<evidence type="ECO:0000256" key="3">
    <source>
        <dbReference type="ARBA" id="ARBA00023002"/>
    </source>
</evidence>
<comment type="catalytic activity">
    <reaction evidence="5">
        <text>D-glucose + NADP(+) = D-glucono-1,5-lactone + NADPH + H(+)</text>
        <dbReference type="Rhea" id="RHEA:14405"/>
        <dbReference type="ChEBI" id="CHEBI:4167"/>
        <dbReference type="ChEBI" id="CHEBI:15378"/>
        <dbReference type="ChEBI" id="CHEBI:16217"/>
        <dbReference type="ChEBI" id="CHEBI:57783"/>
        <dbReference type="ChEBI" id="CHEBI:58349"/>
        <dbReference type="EC" id="1.1.1.47"/>
    </reaction>
</comment>
<dbReference type="FunFam" id="3.40.50.720:FF:000084">
    <property type="entry name" value="Short-chain dehydrogenase reductase"/>
    <property type="match status" value="1"/>
</dbReference>
<dbReference type="GO" id="GO:0008206">
    <property type="term" value="P:bile acid metabolic process"/>
    <property type="evidence" value="ECO:0007669"/>
    <property type="project" value="UniProtKB-ARBA"/>
</dbReference>
<organism evidence="7 8">
    <name type="scientific">Priestia veravalensis</name>
    <dbReference type="NCBI Taxonomy" id="1414648"/>
    <lineage>
        <taxon>Bacteria</taxon>
        <taxon>Bacillati</taxon>
        <taxon>Bacillota</taxon>
        <taxon>Bacilli</taxon>
        <taxon>Bacillales</taxon>
        <taxon>Bacillaceae</taxon>
        <taxon>Priestia</taxon>
    </lineage>
</organism>
<evidence type="ECO:0000256" key="2">
    <source>
        <dbReference type="ARBA" id="ARBA00011881"/>
    </source>
</evidence>
<evidence type="ECO:0000256" key="1">
    <source>
        <dbReference type="ARBA" id="ARBA00006484"/>
    </source>
</evidence>
<dbReference type="InterPro" id="IPR036291">
    <property type="entry name" value="NAD(P)-bd_dom_sf"/>
</dbReference>
<gene>
    <name evidence="7" type="ORF">AS180_18065</name>
</gene>
<sequence>MIHVENVKDKVFIITGGATGIGKATALKLALAGAKVVINYRSSEKEAEILQKRIQTLGGKAILSKADVASQSDVRKMIQQTVHAFGHIDGLINNASITSQIAMNDLQKASGEIWDSLYKTNVKGMFHCVQETVSYMKKGGSIVNIGSVAGVTGIGSSIPYAATKAAIHTMTKSLAVTLAPHIRVNCIAPGAVDTPWWTGYEEKMYELAGHLPLQRISSPEEIADSILFMLTQPSITGQVVTIDNGQTLT</sequence>
<dbReference type="Pfam" id="PF13561">
    <property type="entry name" value="adh_short_C2"/>
    <property type="match status" value="1"/>
</dbReference>
<comment type="caution">
    <text evidence="7">The sequence shown here is derived from an EMBL/GenBank/DDBJ whole genome shotgun (WGS) entry which is preliminary data.</text>
</comment>
<dbReference type="PROSITE" id="PS00061">
    <property type="entry name" value="ADH_SHORT"/>
    <property type="match status" value="1"/>
</dbReference>
<dbReference type="PANTHER" id="PTHR43639:SF1">
    <property type="entry name" value="SHORT-CHAIN DEHYDROGENASE_REDUCTASE FAMILY PROTEIN"/>
    <property type="match status" value="1"/>
</dbReference>
<dbReference type="PRINTS" id="PR00081">
    <property type="entry name" value="GDHRDH"/>
</dbReference>
<dbReference type="GO" id="GO:0047936">
    <property type="term" value="F:glucose 1-dehydrogenase [NAD(P)+] activity"/>
    <property type="evidence" value="ECO:0007669"/>
    <property type="project" value="UniProtKB-EC"/>
</dbReference>
<keyword evidence="3" id="KW-0560">Oxidoreductase</keyword>
<dbReference type="InterPro" id="IPR020904">
    <property type="entry name" value="Sc_DH/Rdtase_CS"/>
</dbReference>
<dbReference type="Gene3D" id="3.40.50.720">
    <property type="entry name" value="NAD(P)-binding Rossmann-like Domain"/>
    <property type="match status" value="1"/>
</dbReference>
<dbReference type="EMBL" id="LNQP01000078">
    <property type="protein sequence ID" value="KSU86550.1"/>
    <property type="molecule type" value="Genomic_DNA"/>
</dbReference>
<dbReference type="PRINTS" id="PR00080">
    <property type="entry name" value="SDRFAMILY"/>
</dbReference>
<comment type="catalytic activity">
    <reaction evidence="6">
        <text>D-glucose + NAD(+) = D-glucono-1,5-lactone + NADH + H(+)</text>
        <dbReference type="Rhea" id="RHEA:14293"/>
        <dbReference type="ChEBI" id="CHEBI:4167"/>
        <dbReference type="ChEBI" id="CHEBI:15378"/>
        <dbReference type="ChEBI" id="CHEBI:16217"/>
        <dbReference type="ChEBI" id="CHEBI:57540"/>
        <dbReference type="ChEBI" id="CHEBI:57945"/>
        <dbReference type="EC" id="1.1.1.47"/>
    </reaction>
</comment>
<comment type="subunit">
    <text evidence="2">Homotetramer.</text>
</comment>
<accession>A0A0V8JHP0</accession>
<dbReference type="EC" id="1.1.1.47" evidence="4"/>
<name>A0A0V8JHP0_9BACI</name>
<evidence type="ECO:0000313" key="8">
    <source>
        <dbReference type="Proteomes" id="UP000053681"/>
    </source>
</evidence>
<evidence type="ECO:0000256" key="5">
    <source>
        <dbReference type="ARBA" id="ARBA00047555"/>
    </source>
</evidence>
<reference evidence="7 8" key="1">
    <citation type="submission" date="2015-11" db="EMBL/GenBank/DDBJ databases">
        <title>Bacillus caseinolyticus sp nov.</title>
        <authorList>
            <person name="Dastager S.G."/>
            <person name="Mawlankar R."/>
        </authorList>
    </citation>
    <scope>NUCLEOTIDE SEQUENCE [LARGE SCALE GENOMIC DNA]</scope>
    <source>
        <strain evidence="7 8">SGD-V-76</strain>
    </source>
</reference>
<comment type="similarity">
    <text evidence="1">Belongs to the short-chain dehydrogenases/reductases (SDR) family.</text>
</comment>
<proteinExistence type="inferred from homology"/>
<dbReference type="AlphaFoldDB" id="A0A0V8JHP0"/>
<evidence type="ECO:0000313" key="7">
    <source>
        <dbReference type="EMBL" id="KSU86550.1"/>
    </source>
</evidence>
<dbReference type="SUPFAM" id="SSF51735">
    <property type="entry name" value="NAD(P)-binding Rossmann-fold domains"/>
    <property type="match status" value="1"/>
</dbReference>
<dbReference type="PANTHER" id="PTHR43639">
    <property type="entry name" value="OXIDOREDUCTASE, SHORT-CHAIN DEHYDROGENASE/REDUCTASE FAMILY (AFU_ORTHOLOGUE AFUA_5G02870)"/>
    <property type="match status" value="1"/>
</dbReference>
<dbReference type="Proteomes" id="UP000053681">
    <property type="component" value="Unassembled WGS sequence"/>
</dbReference>
<protein>
    <recommendedName>
        <fullName evidence="4">glucose 1-dehydrogenase [NAD(P)(+)]</fullName>
        <ecNumber evidence="4">1.1.1.47</ecNumber>
    </recommendedName>
</protein>
<dbReference type="CDD" id="cd05233">
    <property type="entry name" value="SDR_c"/>
    <property type="match status" value="1"/>
</dbReference>
<dbReference type="InterPro" id="IPR002347">
    <property type="entry name" value="SDR_fam"/>
</dbReference>
<keyword evidence="8" id="KW-1185">Reference proteome</keyword>
<evidence type="ECO:0000256" key="6">
    <source>
        <dbReference type="ARBA" id="ARBA00048831"/>
    </source>
</evidence>
<evidence type="ECO:0000256" key="4">
    <source>
        <dbReference type="ARBA" id="ARBA00024389"/>
    </source>
</evidence>